<organism evidence="5 6">
    <name type="scientific">Solanum verrucosum</name>
    <dbReference type="NCBI Taxonomy" id="315347"/>
    <lineage>
        <taxon>Eukaryota</taxon>
        <taxon>Viridiplantae</taxon>
        <taxon>Streptophyta</taxon>
        <taxon>Embryophyta</taxon>
        <taxon>Tracheophyta</taxon>
        <taxon>Spermatophyta</taxon>
        <taxon>Magnoliopsida</taxon>
        <taxon>eudicotyledons</taxon>
        <taxon>Gunneridae</taxon>
        <taxon>Pentapetalae</taxon>
        <taxon>asterids</taxon>
        <taxon>lamiids</taxon>
        <taxon>Solanales</taxon>
        <taxon>Solanaceae</taxon>
        <taxon>Solanoideae</taxon>
        <taxon>Solaneae</taxon>
        <taxon>Solanum</taxon>
    </lineage>
</organism>
<protein>
    <recommendedName>
        <fullName evidence="4">DYW domain-containing protein</fullName>
    </recommendedName>
</protein>
<dbReference type="InterPro" id="IPR011990">
    <property type="entry name" value="TPR-like_helical_dom_sf"/>
</dbReference>
<dbReference type="InterPro" id="IPR046848">
    <property type="entry name" value="E_motif"/>
</dbReference>
<dbReference type="PANTHER" id="PTHR47926:SF411">
    <property type="entry name" value="PENTATRICOPEPTIDE REPEAT-CONTAINING PROTEIN"/>
    <property type="match status" value="1"/>
</dbReference>
<proteinExistence type="inferred from homology"/>
<feature type="repeat" description="PPR" evidence="3">
    <location>
        <begin position="335"/>
        <end position="369"/>
    </location>
</feature>
<accession>A0AAF0V526</accession>
<comment type="similarity">
    <text evidence="1">Belongs to the PPR family. PCMP-H subfamily.</text>
</comment>
<dbReference type="PROSITE" id="PS51375">
    <property type="entry name" value="PPR"/>
    <property type="match status" value="3"/>
</dbReference>
<evidence type="ECO:0000256" key="1">
    <source>
        <dbReference type="ARBA" id="ARBA00006643"/>
    </source>
</evidence>
<dbReference type="Pfam" id="PF01535">
    <property type="entry name" value="PPR"/>
    <property type="match status" value="5"/>
</dbReference>
<keyword evidence="2" id="KW-0677">Repeat</keyword>
<keyword evidence="6" id="KW-1185">Reference proteome</keyword>
<dbReference type="InterPro" id="IPR046960">
    <property type="entry name" value="PPR_At4g14850-like_plant"/>
</dbReference>
<dbReference type="Pfam" id="PF20431">
    <property type="entry name" value="E_motif"/>
    <property type="match status" value="1"/>
</dbReference>
<dbReference type="GO" id="GO:0008270">
    <property type="term" value="F:zinc ion binding"/>
    <property type="evidence" value="ECO:0007669"/>
    <property type="project" value="InterPro"/>
</dbReference>
<feature type="repeat" description="PPR" evidence="3">
    <location>
        <begin position="233"/>
        <end position="267"/>
    </location>
</feature>
<evidence type="ECO:0000256" key="2">
    <source>
        <dbReference type="ARBA" id="ARBA00022737"/>
    </source>
</evidence>
<dbReference type="Proteomes" id="UP001234989">
    <property type="component" value="Chromosome 12"/>
</dbReference>
<dbReference type="Pfam" id="PF14432">
    <property type="entry name" value="DYW_deaminase"/>
    <property type="match status" value="1"/>
</dbReference>
<evidence type="ECO:0000313" key="5">
    <source>
        <dbReference type="EMBL" id="WMV58152.1"/>
    </source>
</evidence>
<dbReference type="InterPro" id="IPR002885">
    <property type="entry name" value="PPR_rpt"/>
</dbReference>
<dbReference type="GO" id="GO:0009451">
    <property type="term" value="P:RNA modification"/>
    <property type="evidence" value="ECO:0007669"/>
    <property type="project" value="InterPro"/>
</dbReference>
<dbReference type="Gene3D" id="1.25.40.10">
    <property type="entry name" value="Tetratricopeptide repeat domain"/>
    <property type="match status" value="3"/>
</dbReference>
<dbReference type="FunFam" id="1.25.40.10:FF:001093">
    <property type="entry name" value="Pentatricopeptide repeat-containing protein At2g34400"/>
    <property type="match status" value="1"/>
</dbReference>
<feature type="repeat" description="PPR" evidence="3">
    <location>
        <begin position="202"/>
        <end position="232"/>
    </location>
</feature>
<sequence length="790" mass="88353">MSRAEKVCLSLLSYCKTLGNLNQIHAFVYKSGLETNPLIAGKLVILGALQISDAIDYARRLLIHNPNPDVFMYNTLIRGESQSDSPKNSVNSFIYMLRQSYSPPDSFSFAFVLKAAANLRCLTTGFQLHCQAMTRGLDTHLFVGTTMISMYAECGFVEFAWKVFVQIPQPNVVAWNAILTAYFRGSDVSGADKVFGLMPFRNLTTWNVMLAGYTKAGELERAEGLFLKMPSRDDVSWSTMIVGFSHNGCFDEALRVFRELVGSGSKPNEVSLTGALSACAQAGAFKFGMVLHAFIEKVGLVWITSVNNALLDTYSKCGNVLMARLVFERMLGKKTIVSWTSMIAGFAMQGYGEEVIKYFHEMEESGTRPDGVTFISVLYACSHAGLVEQGHELFSKMTETYDIEPTIEHYGCMVDLYGRAGQLRKAYNFVVQMPVPPNSVIWRTLLGACSFFGNIEMAEQVNKRLSELDPDNCGDHVLLSNIYAFAGKWKDVAMVRRSMAEKNMKKIPGWSMIEIDKVMYSFVAGDKRNEITEEAYNKLSEIMLKLKVKGGYIPEVGSVLHDIEEEEKEDTVSKHSEKLAVAFGMARLCKGSTIRIVKNLRVCKDCHSFMKLISKVYGLEIVDKHVDCKQKTHILDDMESSMLAIKMKENGKEVVKHPKVTAVNVPSIRIEELNDTVLCNRRGTIKTKVERLSVVMNPPLHLVLSRLLVTGYISFFVSRIAAFEPRVFWKQPFYLHEVVVLSAKKGHSGNPLLSAMAAVTHRRAMFHGSPKRSKATMKALGETKRGEQLC</sequence>
<dbReference type="EMBL" id="CP133623">
    <property type="protein sequence ID" value="WMV58152.1"/>
    <property type="molecule type" value="Genomic_DNA"/>
</dbReference>
<dbReference type="AlphaFoldDB" id="A0AAF0V526"/>
<dbReference type="FunFam" id="1.25.40.10:FF:000934">
    <property type="entry name" value="Pentatricopeptide repeat-containing protein"/>
    <property type="match status" value="1"/>
</dbReference>
<reference evidence="5" key="1">
    <citation type="submission" date="2023-08" db="EMBL/GenBank/DDBJ databases">
        <title>A de novo genome assembly of Solanum verrucosum Schlechtendal, a Mexican diploid species geographically isolated from the other diploid A-genome species in potato relatives.</title>
        <authorList>
            <person name="Hosaka K."/>
        </authorList>
    </citation>
    <scope>NUCLEOTIDE SEQUENCE</scope>
    <source>
        <tissue evidence="5">Young leaves</tissue>
    </source>
</reference>
<evidence type="ECO:0000313" key="6">
    <source>
        <dbReference type="Proteomes" id="UP001234989"/>
    </source>
</evidence>
<dbReference type="GO" id="GO:0003723">
    <property type="term" value="F:RNA binding"/>
    <property type="evidence" value="ECO:0007669"/>
    <property type="project" value="InterPro"/>
</dbReference>
<dbReference type="InterPro" id="IPR032867">
    <property type="entry name" value="DYW_dom"/>
</dbReference>
<dbReference type="PANTHER" id="PTHR47926">
    <property type="entry name" value="PENTATRICOPEPTIDE REPEAT-CONTAINING PROTEIN"/>
    <property type="match status" value="1"/>
</dbReference>
<dbReference type="Pfam" id="PF13041">
    <property type="entry name" value="PPR_2"/>
    <property type="match status" value="2"/>
</dbReference>
<feature type="domain" description="DYW" evidence="4">
    <location>
        <begin position="551"/>
        <end position="624"/>
    </location>
</feature>
<evidence type="ECO:0000259" key="4">
    <source>
        <dbReference type="Pfam" id="PF14432"/>
    </source>
</evidence>
<evidence type="ECO:0000256" key="3">
    <source>
        <dbReference type="PROSITE-ProRule" id="PRU00708"/>
    </source>
</evidence>
<name>A0AAF0V526_SOLVR</name>
<dbReference type="NCBIfam" id="TIGR00756">
    <property type="entry name" value="PPR"/>
    <property type="match status" value="3"/>
</dbReference>
<gene>
    <name evidence="5" type="ORF">MTR67_051537</name>
</gene>